<proteinExistence type="predicted"/>
<comment type="caution">
    <text evidence="4">The sequence shown here is derived from an EMBL/GenBank/DDBJ whole genome shotgun (WGS) entry which is preliminary data.</text>
</comment>
<dbReference type="Pfam" id="PF25800">
    <property type="entry name" value="FimV_N"/>
    <property type="match status" value="1"/>
</dbReference>
<keyword evidence="2" id="KW-0472">Membrane</keyword>
<dbReference type="Proteomes" id="UP000284006">
    <property type="component" value="Unassembled WGS sequence"/>
</dbReference>
<reference evidence="4 5" key="1">
    <citation type="submission" date="2018-09" db="EMBL/GenBank/DDBJ databases">
        <authorList>
            <person name="Zhu H."/>
        </authorList>
    </citation>
    <scope>NUCLEOTIDE SEQUENCE [LARGE SCALE GENOMIC DNA]</scope>
    <source>
        <strain evidence="4 5">K1S02-61</strain>
    </source>
</reference>
<feature type="transmembrane region" description="Helical" evidence="2">
    <location>
        <begin position="258"/>
        <end position="277"/>
    </location>
</feature>
<evidence type="ECO:0000259" key="3">
    <source>
        <dbReference type="Pfam" id="PF25800"/>
    </source>
</evidence>
<name>A0A418Y563_9BURK</name>
<protein>
    <recommendedName>
        <fullName evidence="3">FimV N-terminal domain-containing protein</fullName>
    </recommendedName>
</protein>
<organism evidence="4 5">
    <name type="scientific">Massilia cavernae</name>
    <dbReference type="NCBI Taxonomy" id="2320864"/>
    <lineage>
        <taxon>Bacteria</taxon>
        <taxon>Pseudomonadati</taxon>
        <taxon>Pseudomonadota</taxon>
        <taxon>Betaproteobacteria</taxon>
        <taxon>Burkholderiales</taxon>
        <taxon>Oxalobacteraceae</taxon>
        <taxon>Telluria group</taxon>
        <taxon>Massilia</taxon>
    </lineage>
</organism>
<dbReference type="EMBL" id="QYUP01000070">
    <property type="protein sequence ID" value="RJG21404.1"/>
    <property type="molecule type" value="Genomic_DNA"/>
</dbReference>
<feature type="compositionally biased region" description="Acidic residues" evidence="1">
    <location>
        <begin position="317"/>
        <end position="327"/>
    </location>
</feature>
<feature type="region of interest" description="Disordered" evidence="1">
    <location>
        <begin position="282"/>
        <end position="327"/>
    </location>
</feature>
<sequence>MACAQAVELGDVAVRSHIGQPLVADIELTGFSGADIPVDVRLARPDVYLGAGIAMHPVLQNLRMSVMRRDGRQFLHITSTAVLDAQYIHLFLDLSDAGRHSIRTATLWLTPDPKPAPAPVPVPIVAPAVAPVVAKAEPPKAAPRPTVVRAPAAVVAAPAAACPKPRYSDEQVRACAARDYKSAVLTAQLVELEDKVKVLQASLDPGPVGGKPADAVKPAPEAVLAPKRPAAPPPIRTIKHKQPEPEAAPDVASAMPRWAWNLIALLAAAGAIAAVVAKRRLKPSGPPSAAAPAKAQGKLIGRLRDALHRDKKPAADAPEDDPGQMAA</sequence>
<evidence type="ECO:0000313" key="4">
    <source>
        <dbReference type="EMBL" id="RJG21404.1"/>
    </source>
</evidence>
<evidence type="ECO:0000313" key="5">
    <source>
        <dbReference type="Proteomes" id="UP000284006"/>
    </source>
</evidence>
<keyword evidence="5" id="KW-1185">Reference proteome</keyword>
<keyword evidence="2" id="KW-0812">Transmembrane</keyword>
<evidence type="ECO:0000256" key="1">
    <source>
        <dbReference type="SAM" id="MobiDB-lite"/>
    </source>
</evidence>
<feature type="compositionally biased region" description="Basic and acidic residues" evidence="1">
    <location>
        <begin position="302"/>
        <end position="314"/>
    </location>
</feature>
<keyword evidence="2" id="KW-1133">Transmembrane helix</keyword>
<gene>
    <name evidence="4" type="ORF">D3872_06850</name>
</gene>
<evidence type="ECO:0000256" key="2">
    <source>
        <dbReference type="SAM" id="Phobius"/>
    </source>
</evidence>
<dbReference type="AlphaFoldDB" id="A0A418Y563"/>
<accession>A0A418Y563</accession>
<feature type="domain" description="FimV N-terminal" evidence="3">
    <location>
        <begin position="8"/>
        <end position="111"/>
    </location>
</feature>
<dbReference type="InterPro" id="IPR057840">
    <property type="entry name" value="FimV_N"/>
</dbReference>